<gene>
    <name evidence="1" type="ORF">ALO64_100456</name>
</gene>
<protein>
    <submittedName>
        <fullName evidence="1">Uncharacterized protein</fullName>
    </submittedName>
</protein>
<evidence type="ECO:0000313" key="1">
    <source>
        <dbReference type="EMBL" id="KPX84199.1"/>
    </source>
</evidence>
<comment type="caution">
    <text evidence="1">The sequence shown here is derived from an EMBL/GenBank/DDBJ whole genome shotgun (WGS) entry which is preliminary data.</text>
</comment>
<dbReference type="EMBL" id="LJQT01000358">
    <property type="protein sequence ID" value="KPX84199.1"/>
    <property type="molecule type" value="Genomic_DNA"/>
</dbReference>
<keyword evidence="2" id="KW-1185">Reference proteome</keyword>
<dbReference type="AlphaFoldDB" id="A0A0N8S299"/>
<name>A0A0N8S299_9PSED</name>
<evidence type="ECO:0000313" key="2">
    <source>
        <dbReference type="Proteomes" id="UP000050455"/>
    </source>
</evidence>
<dbReference type="Proteomes" id="UP000050455">
    <property type="component" value="Unassembled WGS sequence"/>
</dbReference>
<reference evidence="1 2" key="1">
    <citation type="submission" date="2015-09" db="EMBL/GenBank/DDBJ databases">
        <title>Genome announcement of multiple Pseudomonas syringae strains.</title>
        <authorList>
            <person name="Thakur S."/>
            <person name="Wang P.W."/>
            <person name="Gong Y."/>
            <person name="Weir B.S."/>
            <person name="Guttman D.S."/>
        </authorList>
    </citation>
    <scope>NUCLEOTIDE SEQUENCE [LARGE SCALE GENOMIC DNA]</scope>
    <source>
        <strain evidence="1 2">ICMP6289</strain>
    </source>
</reference>
<organism evidence="1 2">
    <name type="scientific">Pseudomonas meliae</name>
    <dbReference type="NCBI Taxonomy" id="86176"/>
    <lineage>
        <taxon>Bacteria</taxon>
        <taxon>Pseudomonadati</taxon>
        <taxon>Pseudomonadota</taxon>
        <taxon>Gammaproteobacteria</taxon>
        <taxon>Pseudomonadales</taxon>
        <taxon>Pseudomonadaceae</taxon>
        <taxon>Pseudomonas</taxon>
    </lineage>
</organism>
<proteinExistence type="predicted"/>
<accession>A0A0N8S299</accession>
<dbReference type="PATRIC" id="fig|86176.4.peg.3823"/>
<sequence length="56" mass="6585">MLYRWFHMGHPVRVAAENSLQCLLMSPKQRQKLEQPGLSLMSTGQRQRCLQMRCLP</sequence>